<accession>A0ACC0IHD3</accession>
<keyword evidence="2" id="KW-1185">Reference proteome</keyword>
<sequence length="93" mass="10491">MSEGNRWDGNNYDELTRCSCGLRTKIRTSRTHANLARRFLGCPNYGKNGACGFFSWYDPPTCAYGRQVLPKLVNKVAALEEFVNEVARLEDAV</sequence>
<evidence type="ECO:0000313" key="1">
    <source>
        <dbReference type="EMBL" id="KAI8025352.1"/>
    </source>
</evidence>
<dbReference type="Proteomes" id="UP001060215">
    <property type="component" value="Chromosome 3"/>
</dbReference>
<gene>
    <name evidence="1" type="ORF">LOK49_LG02G00500</name>
</gene>
<proteinExistence type="predicted"/>
<organism evidence="1 2">
    <name type="scientific">Camellia lanceoleosa</name>
    <dbReference type="NCBI Taxonomy" id="1840588"/>
    <lineage>
        <taxon>Eukaryota</taxon>
        <taxon>Viridiplantae</taxon>
        <taxon>Streptophyta</taxon>
        <taxon>Embryophyta</taxon>
        <taxon>Tracheophyta</taxon>
        <taxon>Spermatophyta</taxon>
        <taxon>Magnoliopsida</taxon>
        <taxon>eudicotyledons</taxon>
        <taxon>Gunneridae</taxon>
        <taxon>Pentapetalae</taxon>
        <taxon>asterids</taxon>
        <taxon>Ericales</taxon>
        <taxon>Theaceae</taxon>
        <taxon>Camellia</taxon>
    </lineage>
</organism>
<dbReference type="EMBL" id="CM045760">
    <property type="protein sequence ID" value="KAI8025352.1"/>
    <property type="molecule type" value="Genomic_DNA"/>
</dbReference>
<comment type="caution">
    <text evidence="1">The sequence shown here is derived from an EMBL/GenBank/DDBJ whole genome shotgun (WGS) entry which is preliminary data.</text>
</comment>
<name>A0ACC0IHD3_9ERIC</name>
<reference evidence="1 2" key="1">
    <citation type="journal article" date="2022" name="Plant J.">
        <title>Chromosome-level genome of Camellia lanceoleosa provides a valuable resource for understanding genome evolution and self-incompatibility.</title>
        <authorList>
            <person name="Gong W."/>
            <person name="Xiao S."/>
            <person name="Wang L."/>
            <person name="Liao Z."/>
            <person name="Chang Y."/>
            <person name="Mo W."/>
            <person name="Hu G."/>
            <person name="Li W."/>
            <person name="Zhao G."/>
            <person name="Zhu H."/>
            <person name="Hu X."/>
            <person name="Ji K."/>
            <person name="Xiang X."/>
            <person name="Song Q."/>
            <person name="Yuan D."/>
            <person name="Jin S."/>
            <person name="Zhang L."/>
        </authorList>
    </citation>
    <scope>NUCLEOTIDE SEQUENCE [LARGE SCALE GENOMIC DNA]</scope>
    <source>
        <strain evidence="1">SQ_2022a</strain>
    </source>
</reference>
<protein>
    <submittedName>
        <fullName evidence="1">Uncharacterized protein</fullName>
    </submittedName>
</protein>
<evidence type="ECO:0000313" key="2">
    <source>
        <dbReference type="Proteomes" id="UP001060215"/>
    </source>
</evidence>